<comment type="caution">
    <text evidence="2">The sequence shown here is derived from an EMBL/GenBank/DDBJ whole genome shotgun (WGS) entry which is preliminary data.</text>
</comment>
<sequence length="102" mass="10668">MLGTRVFRLCWLSKVRMQQRSPHLVGGAPTSKSAQESKEPPLSQSATPNTRDTIVEGNALHGVTYEEFFAVDAASPAAPAVANFTPAAAPLPIDSAVVPAAP</sequence>
<proteinExistence type="predicted"/>
<keyword evidence="4" id="KW-1185">Reference proteome</keyword>
<accession>A0A6A3S6H6</accession>
<evidence type="ECO:0000313" key="4">
    <source>
        <dbReference type="Proteomes" id="UP000433483"/>
    </source>
</evidence>
<name>A0A6A3S6H6_9STRA</name>
<dbReference type="EMBL" id="QXFZ01000628">
    <property type="protein sequence ID" value="KAE9109713.1"/>
    <property type="molecule type" value="Genomic_DNA"/>
</dbReference>
<feature type="region of interest" description="Disordered" evidence="1">
    <location>
        <begin position="18"/>
        <end position="51"/>
    </location>
</feature>
<evidence type="ECO:0000313" key="3">
    <source>
        <dbReference type="EMBL" id="KAE9204589.1"/>
    </source>
</evidence>
<evidence type="ECO:0000256" key="1">
    <source>
        <dbReference type="SAM" id="MobiDB-lite"/>
    </source>
</evidence>
<evidence type="ECO:0000313" key="5">
    <source>
        <dbReference type="Proteomes" id="UP000441208"/>
    </source>
</evidence>
<reference evidence="4 5" key="1">
    <citation type="submission" date="2018-08" db="EMBL/GenBank/DDBJ databases">
        <title>Genomic investigation of the strawberry pathogen Phytophthora fragariae indicates pathogenicity is determined by transcriptional variation in three key races.</title>
        <authorList>
            <person name="Adams T.M."/>
            <person name="Armitage A.D."/>
            <person name="Sobczyk M.K."/>
            <person name="Bates H.J."/>
            <person name="Dunwell J.M."/>
            <person name="Nellist C.F."/>
            <person name="Harrison R.J."/>
        </authorList>
    </citation>
    <scope>NUCLEOTIDE SEQUENCE [LARGE SCALE GENOMIC DNA]</scope>
    <source>
        <strain evidence="3 4">NOV-27</strain>
        <strain evidence="2 5">NOV-71</strain>
    </source>
</reference>
<gene>
    <name evidence="3" type="ORF">PF005_g13738</name>
    <name evidence="2" type="ORF">PF007_g12140</name>
</gene>
<dbReference type="AlphaFoldDB" id="A0A6A3S6H6"/>
<feature type="compositionally biased region" description="Polar residues" evidence="1">
    <location>
        <begin position="42"/>
        <end position="51"/>
    </location>
</feature>
<dbReference type="Proteomes" id="UP000433483">
    <property type="component" value="Unassembled WGS sequence"/>
</dbReference>
<organism evidence="2 5">
    <name type="scientific">Phytophthora fragariae</name>
    <dbReference type="NCBI Taxonomy" id="53985"/>
    <lineage>
        <taxon>Eukaryota</taxon>
        <taxon>Sar</taxon>
        <taxon>Stramenopiles</taxon>
        <taxon>Oomycota</taxon>
        <taxon>Peronosporomycetes</taxon>
        <taxon>Peronosporales</taxon>
        <taxon>Peronosporaceae</taxon>
        <taxon>Phytophthora</taxon>
    </lineage>
</organism>
<dbReference type="EMBL" id="QXGB01000776">
    <property type="protein sequence ID" value="KAE9204589.1"/>
    <property type="molecule type" value="Genomic_DNA"/>
</dbReference>
<dbReference type="Proteomes" id="UP000441208">
    <property type="component" value="Unassembled WGS sequence"/>
</dbReference>
<evidence type="ECO:0000313" key="2">
    <source>
        <dbReference type="EMBL" id="KAE9109713.1"/>
    </source>
</evidence>
<protein>
    <submittedName>
        <fullName evidence="2">Uncharacterized protein</fullName>
    </submittedName>
</protein>